<dbReference type="PANTHER" id="PTHR44086">
    <property type="entry name" value="THIOSULFATE SULFURTRANSFERASE RDL2, MITOCHONDRIAL-RELATED"/>
    <property type="match status" value="1"/>
</dbReference>
<dbReference type="PROSITE" id="PS50206">
    <property type="entry name" value="RHODANESE_3"/>
    <property type="match status" value="1"/>
</dbReference>
<sequence>MAWKGNILKVKELRNCVSIFQNNVPTSNIIAVNVNHIKTSVRTWATVCPRRFPTICVSQLNRATRTKGLNVTGCGSYQSIISSYGTEQSTESGEVIEKKSQARTEVSYEELKTLINKPEVLIIDVREPKEIEQTGMMPGAINIPITKLKSSLALDKEDFKAQYKSTKPASTGDNLVFYGLSNVRSEAALELAHKAGFKNLLGHPALKVNPVIYLFFLPISEVGLVEIALSCSRQQFCAEFGVEKPSCSDQIVFTCMRGIRSNTAVCITQNLGYERAKHYPGGWQEWSEKETGS</sequence>
<feature type="domain" description="Rhodanese" evidence="2">
    <location>
        <begin position="116"/>
        <end position="291"/>
    </location>
</feature>
<dbReference type="SUPFAM" id="SSF52821">
    <property type="entry name" value="Rhodanese/Cell cycle control phosphatase"/>
    <property type="match status" value="2"/>
</dbReference>
<keyword evidence="1" id="KW-0808">Transferase</keyword>
<dbReference type="PANTHER" id="PTHR44086:SF10">
    <property type="entry name" value="THIOSULFATE SULFURTRANSFERASE_RHODANESE-LIKE DOMAIN-CONTAINING PROTEIN 3"/>
    <property type="match status" value="1"/>
</dbReference>
<dbReference type="EMBL" id="JAODUP010000680">
    <property type="protein sequence ID" value="KAK2145468.1"/>
    <property type="molecule type" value="Genomic_DNA"/>
</dbReference>
<proteinExistence type="predicted"/>
<keyword evidence="4" id="KW-1185">Reference proteome</keyword>
<dbReference type="SMART" id="SM00450">
    <property type="entry name" value="RHOD"/>
    <property type="match status" value="1"/>
</dbReference>
<name>A0AAD9J3L2_9ANNE</name>
<dbReference type="InterPro" id="IPR001307">
    <property type="entry name" value="Thiosulphate_STrfase_CS"/>
</dbReference>
<evidence type="ECO:0000256" key="1">
    <source>
        <dbReference type="RuleBase" id="RU000507"/>
    </source>
</evidence>
<dbReference type="PROSITE" id="PS00683">
    <property type="entry name" value="RHODANESE_2"/>
    <property type="match status" value="1"/>
</dbReference>
<dbReference type="Gene3D" id="3.40.250.10">
    <property type="entry name" value="Rhodanese-like domain"/>
    <property type="match status" value="2"/>
</dbReference>
<dbReference type="Pfam" id="PF00581">
    <property type="entry name" value="Rhodanese"/>
    <property type="match status" value="2"/>
</dbReference>
<evidence type="ECO:0000313" key="3">
    <source>
        <dbReference type="EMBL" id="KAK2145468.1"/>
    </source>
</evidence>
<evidence type="ECO:0000259" key="2">
    <source>
        <dbReference type="PROSITE" id="PS50206"/>
    </source>
</evidence>
<dbReference type="GO" id="GO:0004792">
    <property type="term" value="F:thiosulfate-cyanide sulfurtransferase activity"/>
    <property type="evidence" value="ECO:0007669"/>
    <property type="project" value="InterPro"/>
</dbReference>
<dbReference type="Proteomes" id="UP001208570">
    <property type="component" value="Unassembled WGS sequence"/>
</dbReference>
<reference evidence="3" key="1">
    <citation type="journal article" date="2023" name="Mol. Biol. Evol.">
        <title>Third-Generation Sequencing Reveals the Adaptive Role of the Epigenome in Three Deep-Sea Polychaetes.</title>
        <authorList>
            <person name="Perez M."/>
            <person name="Aroh O."/>
            <person name="Sun Y."/>
            <person name="Lan Y."/>
            <person name="Juniper S.K."/>
            <person name="Young C.R."/>
            <person name="Angers B."/>
            <person name="Qian P.Y."/>
        </authorList>
    </citation>
    <scope>NUCLEOTIDE SEQUENCE</scope>
    <source>
        <strain evidence="3">P08H-3</strain>
    </source>
</reference>
<organism evidence="3 4">
    <name type="scientific">Paralvinella palmiformis</name>
    <dbReference type="NCBI Taxonomy" id="53620"/>
    <lineage>
        <taxon>Eukaryota</taxon>
        <taxon>Metazoa</taxon>
        <taxon>Spiralia</taxon>
        <taxon>Lophotrochozoa</taxon>
        <taxon>Annelida</taxon>
        <taxon>Polychaeta</taxon>
        <taxon>Sedentaria</taxon>
        <taxon>Canalipalpata</taxon>
        <taxon>Terebellida</taxon>
        <taxon>Terebelliformia</taxon>
        <taxon>Alvinellidae</taxon>
        <taxon>Paralvinella</taxon>
    </lineage>
</organism>
<protein>
    <recommendedName>
        <fullName evidence="1">Sulfurtransferase</fullName>
    </recommendedName>
</protein>
<dbReference type="InterPro" id="IPR036873">
    <property type="entry name" value="Rhodanese-like_dom_sf"/>
</dbReference>
<comment type="caution">
    <text evidence="3">The sequence shown here is derived from an EMBL/GenBank/DDBJ whole genome shotgun (WGS) entry which is preliminary data.</text>
</comment>
<accession>A0AAD9J3L2</accession>
<gene>
    <name evidence="3" type="ORF">LSH36_680g03040</name>
</gene>
<dbReference type="InterPro" id="IPR001763">
    <property type="entry name" value="Rhodanese-like_dom"/>
</dbReference>
<evidence type="ECO:0000313" key="4">
    <source>
        <dbReference type="Proteomes" id="UP001208570"/>
    </source>
</evidence>
<dbReference type="AlphaFoldDB" id="A0AAD9J3L2"/>